<keyword evidence="7 12" id="KW-1005">Bacterial flagellum biogenesis</keyword>
<organism evidence="13 14">
    <name type="scientific">Alicyclobacillus dauci</name>
    <dbReference type="NCBI Taxonomy" id="1475485"/>
    <lineage>
        <taxon>Bacteria</taxon>
        <taxon>Bacillati</taxon>
        <taxon>Bacillota</taxon>
        <taxon>Bacilli</taxon>
        <taxon>Bacillales</taxon>
        <taxon>Alicyclobacillaceae</taxon>
        <taxon>Alicyclobacillus</taxon>
    </lineage>
</organism>
<evidence type="ECO:0000256" key="1">
    <source>
        <dbReference type="ARBA" id="ARBA00004651"/>
    </source>
</evidence>
<keyword evidence="13" id="KW-0966">Cell projection</keyword>
<dbReference type="Proteomes" id="UP001164803">
    <property type="component" value="Chromosome"/>
</dbReference>
<sequence>MLTLQLQRFAGEKTERATPKRREEARKKGNVVHSRELTSALVLLAIMVVLRFSGPLIWNSWQLLFQRDFTMKIPVEWTSQTVTEMLIMQWGISIKALLPVVGVAVIIGVAVSIIQVRPMFVLGLLAPKFSRIQPLAGFKRLFGTQSLVELVKSMIKLAIVVGLSYSVIAQMASEIRSSAQFDVTQLPGTIGRLVFSLGVRIAAMMVVLAFFDFLYQRFQYEKNMRMTKQEVKDEMKQAEGNQEVKGQIRRRGRQIAFRRMMQEVPKADVIVTNPTHYAIALKYDSNSMAAPEVIAKGADLLAQRLKQRAAESGVPMVENRPLAQSLYRLAEVGDAVPAELYQAVAEVLAYVYRLRQIARR</sequence>
<dbReference type="SUPFAM" id="SSF160544">
    <property type="entry name" value="EscU C-terminal domain-like"/>
    <property type="match status" value="1"/>
</dbReference>
<evidence type="ECO:0000256" key="12">
    <source>
        <dbReference type="RuleBase" id="RU364091"/>
    </source>
</evidence>
<dbReference type="InterPro" id="IPR029025">
    <property type="entry name" value="T3SS_substrate_exporter_C"/>
</dbReference>
<evidence type="ECO:0000313" key="14">
    <source>
        <dbReference type="Proteomes" id="UP001164803"/>
    </source>
</evidence>
<feature type="transmembrane region" description="Helical" evidence="12">
    <location>
        <begin position="37"/>
        <end position="58"/>
    </location>
</feature>
<dbReference type="Gene3D" id="6.10.250.2080">
    <property type="match status" value="1"/>
</dbReference>
<keyword evidence="13" id="KW-0282">Flagellum</keyword>
<evidence type="ECO:0000256" key="9">
    <source>
        <dbReference type="ARBA" id="ARBA00022989"/>
    </source>
</evidence>
<keyword evidence="5 12" id="KW-1003">Cell membrane</keyword>
<dbReference type="NCBIfam" id="TIGR00328">
    <property type="entry name" value="flhB"/>
    <property type="match status" value="1"/>
</dbReference>
<name>A0ABY6Z0A6_9BACL</name>
<protein>
    <recommendedName>
        <fullName evidence="3 12">Flagellar biosynthetic protein FlhB</fullName>
    </recommendedName>
</protein>
<evidence type="ECO:0000256" key="10">
    <source>
        <dbReference type="ARBA" id="ARBA00023136"/>
    </source>
</evidence>
<keyword evidence="10 12" id="KW-0472">Membrane</keyword>
<evidence type="ECO:0000256" key="6">
    <source>
        <dbReference type="ARBA" id="ARBA00022692"/>
    </source>
</evidence>
<accession>A0ABY6Z0A6</accession>
<evidence type="ECO:0000256" key="11">
    <source>
        <dbReference type="ARBA" id="ARBA00023225"/>
    </source>
</evidence>
<comment type="similarity">
    <text evidence="2 12">Belongs to the type III secretion exporter family.</text>
</comment>
<keyword evidence="4 12" id="KW-0813">Transport</keyword>
<keyword evidence="11 12" id="KW-1006">Bacterial flagellum protein export</keyword>
<dbReference type="InterPro" id="IPR006135">
    <property type="entry name" value="T3SS_substrate_exporter"/>
</dbReference>
<evidence type="ECO:0000256" key="8">
    <source>
        <dbReference type="ARBA" id="ARBA00022927"/>
    </source>
</evidence>
<feature type="transmembrane region" description="Helical" evidence="12">
    <location>
        <begin position="154"/>
        <end position="173"/>
    </location>
</feature>
<keyword evidence="14" id="KW-1185">Reference proteome</keyword>
<dbReference type="PANTHER" id="PTHR30531">
    <property type="entry name" value="FLAGELLAR BIOSYNTHETIC PROTEIN FLHB"/>
    <property type="match status" value="1"/>
</dbReference>
<comment type="function">
    <text evidence="12">Required for formation of the rod structure in the basal body of the flagellar apparatus. Together with FliI and FliH, may constitute the export apparatus of flagellin.</text>
</comment>
<evidence type="ECO:0000256" key="5">
    <source>
        <dbReference type="ARBA" id="ARBA00022475"/>
    </source>
</evidence>
<comment type="subcellular location">
    <subcellularLocation>
        <location evidence="1">Cell membrane</location>
        <topology evidence="1">Multi-pass membrane protein</topology>
    </subcellularLocation>
</comment>
<reference evidence="13" key="1">
    <citation type="submission" date="2022-08" db="EMBL/GenBank/DDBJ databases">
        <title>Alicyclobacillus dauci DSM2870, complete genome.</title>
        <authorList>
            <person name="Wang Q."/>
            <person name="Cai R."/>
            <person name="Wang Z."/>
        </authorList>
    </citation>
    <scope>NUCLEOTIDE SEQUENCE</scope>
    <source>
        <strain evidence="13">DSM 28700</strain>
    </source>
</reference>
<dbReference type="PRINTS" id="PR00950">
    <property type="entry name" value="TYPE3IMSPROT"/>
</dbReference>
<evidence type="ECO:0000256" key="2">
    <source>
        <dbReference type="ARBA" id="ARBA00010690"/>
    </source>
</evidence>
<evidence type="ECO:0000256" key="7">
    <source>
        <dbReference type="ARBA" id="ARBA00022795"/>
    </source>
</evidence>
<dbReference type="EMBL" id="CP104064">
    <property type="protein sequence ID" value="WAH35390.1"/>
    <property type="molecule type" value="Genomic_DNA"/>
</dbReference>
<feature type="transmembrane region" description="Helical" evidence="12">
    <location>
        <begin position="92"/>
        <end position="114"/>
    </location>
</feature>
<keyword evidence="6 12" id="KW-0812">Transmembrane</keyword>
<dbReference type="Pfam" id="PF01312">
    <property type="entry name" value="Bac_export_2"/>
    <property type="match status" value="1"/>
</dbReference>
<dbReference type="InterPro" id="IPR006136">
    <property type="entry name" value="FlhB"/>
</dbReference>
<keyword evidence="8 12" id="KW-0653">Protein transport</keyword>
<feature type="transmembrane region" description="Helical" evidence="12">
    <location>
        <begin position="193"/>
        <end position="215"/>
    </location>
</feature>
<gene>
    <name evidence="12 13" type="primary">flhB</name>
    <name evidence="13" type="ORF">NZD86_13895</name>
</gene>
<keyword evidence="9 12" id="KW-1133">Transmembrane helix</keyword>
<dbReference type="RefSeq" id="WP_268042582.1">
    <property type="nucleotide sequence ID" value="NZ_CP104064.1"/>
</dbReference>
<dbReference type="Gene3D" id="3.40.1690.10">
    <property type="entry name" value="secretion proteins EscU"/>
    <property type="match status" value="1"/>
</dbReference>
<dbReference type="PANTHER" id="PTHR30531:SF12">
    <property type="entry name" value="FLAGELLAR BIOSYNTHETIC PROTEIN FLHB"/>
    <property type="match status" value="1"/>
</dbReference>
<evidence type="ECO:0000256" key="4">
    <source>
        <dbReference type="ARBA" id="ARBA00022448"/>
    </source>
</evidence>
<proteinExistence type="inferred from homology"/>
<keyword evidence="13" id="KW-0969">Cilium</keyword>
<evidence type="ECO:0000313" key="13">
    <source>
        <dbReference type="EMBL" id="WAH35390.1"/>
    </source>
</evidence>
<evidence type="ECO:0000256" key="3">
    <source>
        <dbReference type="ARBA" id="ARBA00021622"/>
    </source>
</evidence>